<feature type="compositionally biased region" description="Polar residues" evidence="1">
    <location>
        <begin position="529"/>
        <end position="542"/>
    </location>
</feature>
<sequence length="667" mass="70873">MNTWSGLKTRKGGDTPSETAVRPPDPAANTTSLDPADSAGPYPHTGAGAPFPSVTHELTHEGHAHQKSPHHSPEASKSMEVIDRFGRLIQDWAKPSQATPPFHGNPPNPSSPSVARIIGQPSALLRPPSTGGSAFSPVTTSIQVELWQPQQRERGEEGKWPVRLFPRIPTPNAGAPNAAQEGVSSPPPSTTTLTGAPAEPSPTTLPPAFGGAISAPQHFDYRLPFSGAAPERRLQIPPGLEIARVIDARSGSQAPALEPSYYDFLQLEGRQTAAAQEDTESDAPSAGHIGLELHHLPSSGDPVTSLPLFHHKQAGLYRGGFKVPTLIPPLADPEFRDLSPNQPDTPTNLGVPTAKDPDAWEERPVQENKAAGGIQGETAGKGVRGVYDKKTGLFQHMKGGFRAFSGGLGYLDAEGPPRGGPGLVAHRTWSAVPVTSPPGSPPRALSDSGLKRAWEASHAAERLGKRPRLTLEQLEPRQTDVDRNEPEGNEAVVRNRDPQDNDPFKEASKPLSGSGLAVESADGMGRQLANAQRQLSDARSQLSDAQRQASDARQQLVDAQASWETDRRQWRQKEAAWEAFRTARMQPGGSPVAGGGSPAVARAGRYSEDEIGRLISERLIRTESMLIAALAEIGRLRAWIAGMRAAPRAGAPGAPPEGSASGDTVRA</sequence>
<feature type="compositionally biased region" description="Low complexity" evidence="1">
    <location>
        <begin position="543"/>
        <end position="555"/>
    </location>
</feature>
<dbReference type="EMBL" id="DF237037">
    <property type="protein sequence ID" value="GAQ81707.1"/>
    <property type="molecule type" value="Genomic_DNA"/>
</dbReference>
<feature type="region of interest" description="Disordered" evidence="1">
    <location>
        <begin position="431"/>
        <end position="568"/>
    </location>
</feature>
<feature type="compositionally biased region" description="Basic and acidic residues" evidence="1">
    <location>
        <begin position="474"/>
        <end position="486"/>
    </location>
</feature>
<feature type="region of interest" description="Disordered" evidence="1">
    <location>
        <begin position="337"/>
        <end position="358"/>
    </location>
</feature>
<protein>
    <submittedName>
        <fullName evidence="2">Uncharacterized protein</fullName>
    </submittedName>
</protein>
<name>A0A1Y1HYU9_KLENI</name>
<dbReference type="AlphaFoldDB" id="A0A1Y1HYU9"/>
<evidence type="ECO:0000313" key="2">
    <source>
        <dbReference type="EMBL" id="GAQ81707.1"/>
    </source>
</evidence>
<reference evidence="2 3" key="1">
    <citation type="journal article" date="2014" name="Nat. Commun.">
        <title>Klebsormidium flaccidum genome reveals primary factors for plant terrestrial adaptation.</title>
        <authorList>
            <person name="Hori K."/>
            <person name="Maruyama F."/>
            <person name="Fujisawa T."/>
            <person name="Togashi T."/>
            <person name="Yamamoto N."/>
            <person name="Seo M."/>
            <person name="Sato S."/>
            <person name="Yamada T."/>
            <person name="Mori H."/>
            <person name="Tajima N."/>
            <person name="Moriyama T."/>
            <person name="Ikeuchi M."/>
            <person name="Watanabe M."/>
            <person name="Wada H."/>
            <person name="Kobayashi K."/>
            <person name="Saito M."/>
            <person name="Masuda T."/>
            <person name="Sasaki-Sekimoto Y."/>
            <person name="Mashiguchi K."/>
            <person name="Awai K."/>
            <person name="Shimojima M."/>
            <person name="Masuda S."/>
            <person name="Iwai M."/>
            <person name="Nobusawa T."/>
            <person name="Narise T."/>
            <person name="Kondo S."/>
            <person name="Saito H."/>
            <person name="Sato R."/>
            <person name="Murakawa M."/>
            <person name="Ihara Y."/>
            <person name="Oshima-Yamada Y."/>
            <person name="Ohtaka K."/>
            <person name="Satoh M."/>
            <person name="Sonobe K."/>
            <person name="Ishii M."/>
            <person name="Ohtani R."/>
            <person name="Kanamori-Sato M."/>
            <person name="Honoki R."/>
            <person name="Miyazaki D."/>
            <person name="Mochizuki H."/>
            <person name="Umetsu J."/>
            <person name="Higashi K."/>
            <person name="Shibata D."/>
            <person name="Kamiya Y."/>
            <person name="Sato N."/>
            <person name="Nakamura Y."/>
            <person name="Tabata S."/>
            <person name="Ida S."/>
            <person name="Kurokawa K."/>
            <person name="Ohta H."/>
        </authorList>
    </citation>
    <scope>NUCLEOTIDE SEQUENCE [LARGE SCALE GENOMIC DNA]</scope>
    <source>
        <strain evidence="2 3">NIES-2285</strain>
    </source>
</reference>
<evidence type="ECO:0000313" key="3">
    <source>
        <dbReference type="Proteomes" id="UP000054558"/>
    </source>
</evidence>
<accession>A0A1Y1HYU9</accession>
<feature type="region of interest" description="Disordered" evidence="1">
    <location>
        <begin position="646"/>
        <end position="667"/>
    </location>
</feature>
<feature type="compositionally biased region" description="Basic and acidic residues" evidence="1">
    <location>
        <begin position="449"/>
        <end position="464"/>
    </location>
</feature>
<proteinExistence type="predicted"/>
<evidence type="ECO:0000256" key="1">
    <source>
        <dbReference type="SAM" id="MobiDB-lite"/>
    </source>
</evidence>
<feature type="region of interest" description="Disordered" evidence="1">
    <location>
        <begin position="1"/>
        <end position="213"/>
    </location>
</feature>
<feature type="compositionally biased region" description="Polar residues" evidence="1">
    <location>
        <begin position="130"/>
        <end position="143"/>
    </location>
</feature>
<gene>
    <name evidence="2" type="ORF">KFL_000880210</name>
</gene>
<feature type="compositionally biased region" description="Polar residues" evidence="1">
    <location>
        <begin position="339"/>
        <end position="350"/>
    </location>
</feature>
<keyword evidence="3" id="KW-1185">Reference proteome</keyword>
<feature type="compositionally biased region" description="Basic and acidic residues" evidence="1">
    <location>
        <begin position="493"/>
        <end position="508"/>
    </location>
</feature>
<dbReference type="Proteomes" id="UP000054558">
    <property type="component" value="Unassembled WGS sequence"/>
</dbReference>
<organism evidence="2 3">
    <name type="scientific">Klebsormidium nitens</name>
    <name type="common">Green alga</name>
    <name type="synonym">Ulothrix nitens</name>
    <dbReference type="NCBI Taxonomy" id="105231"/>
    <lineage>
        <taxon>Eukaryota</taxon>
        <taxon>Viridiplantae</taxon>
        <taxon>Streptophyta</taxon>
        <taxon>Klebsormidiophyceae</taxon>
        <taxon>Klebsormidiales</taxon>
        <taxon>Klebsormidiaceae</taxon>
        <taxon>Klebsormidium</taxon>
    </lineage>
</organism>
<feature type="compositionally biased region" description="Basic and acidic residues" evidence="1">
    <location>
        <begin position="151"/>
        <end position="160"/>
    </location>
</feature>